<keyword evidence="2" id="KW-1185">Reference proteome</keyword>
<dbReference type="GO" id="GO:0015035">
    <property type="term" value="F:protein-disulfide reductase activity"/>
    <property type="evidence" value="ECO:0007669"/>
    <property type="project" value="InterPro"/>
</dbReference>
<dbReference type="Proteomes" id="UP000199256">
    <property type="component" value="Unassembled WGS sequence"/>
</dbReference>
<protein>
    <submittedName>
        <fullName evidence="1">Predicted thiol-disulfide oxidoreductase YuxK, DCC family</fullName>
    </submittedName>
</protein>
<accession>A0A1H7LVH5</accession>
<name>A0A1H7LVH5_9GAMM</name>
<evidence type="ECO:0000313" key="2">
    <source>
        <dbReference type="Proteomes" id="UP000199256"/>
    </source>
</evidence>
<dbReference type="AlphaFoldDB" id="A0A1H7LVH5"/>
<organism evidence="1 2">
    <name type="scientific">Ectothiorhodospira marina</name>
    <dbReference type="NCBI Taxonomy" id="1396821"/>
    <lineage>
        <taxon>Bacteria</taxon>
        <taxon>Pseudomonadati</taxon>
        <taxon>Pseudomonadota</taxon>
        <taxon>Gammaproteobacteria</taxon>
        <taxon>Chromatiales</taxon>
        <taxon>Ectothiorhodospiraceae</taxon>
        <taxon>Ectothiorhodospira</taxon>
    </lineage>
</organism>
<dbReference type="InterPro" id="IPR007263">
    <property type="entry name" value="DCC1-like"/>
</dbReference>
<sequence>MNSADNISAASSPSQGDGFDGRPMVFYDGGCPLCRREIGHYRRLDKAGKVNWLDLHSHPEALERLGVTWEQAMERMHACDAEGRLTTGAYAFVTVWRALPGYRWLAKVVSAIPGVLPVMDFGYGIWARYRRRQPAACELPKDS</sequence>
<dbReference type="PANTHER" id="PTHR34290">
    <property type="entry name" value="SI:CH73-390P7.2"/>
    <property type="match status" value="1"/>
</dbReference>
<dbReference type="STRING" id="1396821.SAMN05444515_10859"/>
<dbReference type="InterPro" id="IPR044691">
    <property type="entry name" value="DCC1_Trx"/>
</dbReference>
<proteinExistence type="predicted"/>
<dbReference type="PANTHER" id="PTHR34290:SF2">
    <property type="entry name" value="OS04G0668800 PROTEIN"/>
    <property type="match status" value="1"/>
</dbReference>
<evidence type="ECO:0000313" key="1">
    <source>
        <dbReference type="EMBL" id="SEL02966.1"/>
    </source>
</evidence>
<dbReference type="Pfam" id="PF04134">
    <property type="entry name" value="DCC1-like"/>
    <property type="match status" value="1"/>
</dbReference>
<reference evidence="2" key="1">
    <citation type="submission" date="2016-10" db="EMBL/GenBank/DDBJ databases">
        <authorList>
            <person name="Varghese N."/>
            <person name="Submissions S."/>
        </authorList>
    </citation>
    <scope>NUCLEOTIDE SEQUENCE [LARGE SCALE GENOMIC DNA]</scope>
    <source>
        <strain evidence="2">DSM 241</strain>
    </source>
</reference>
<dbReference type="EMBL" id="FOAA01000008">
    <property type="protein sequence ID" value="SEL02966.1"/>
    <property type="molecule type" value="Genomic_DNA"/>
</dbReference>
<dbReference type="OrthoDB" id="5294764at2"/>
<gene>
    <name evidence="1" type="ORF">SAMN05444515_10859</name>
</gene>